<dbReference type="PROSITE" id="PS50865">
    <property type="entry name" value="ZF_MYND_2"/>
    <property type="match status" value="1"/>
</dbReference>
<dbReference type="SUPFAM" id="SSF159941">
    <property type="entry name" value="MM3350-like"/>
    <property type="match status" value="1"/>
</dbReference>
<reference evidence="6 7" key="1">
    <citation type="journal article" date="2014" name="BMC Genomics">
        <title>Genome and secretome analysis of the hemibiotrophic fungal pathogen, Moniliophthora roreri, which causes frosty pod rot disease of cacao: mechanisms of the biotrophic and necrotrophic phases.</title>
        <authorList>
            <person name="Meinhardt L.W."/>
            <person name="Costa G.G.L."/>
            <person name="Thomazella D.P.T."/>
            <person name="Teixeira P.J.P.L."/>
            <person name="Carazzolle M.F."/>
            <person name="Schuster S.C."/>
            <person name="Carlson J.E."/>
            <person name="Guiltinan M.J."/>
            <person name="Mieczkowski P."/>
            <person name="Farmer A."/>
            <person name="Ramaraj T."/>
            <person name="Crozier J."/>
            <person name="Davis R.E."/>
            <person name="Shao J."/>
            <person name="Melnick R.L."/>
            <person name="Pereira G.A.G."/>
            <person name="Bailey B.A."/>
        </authorList>
    </citation>
    <scope>NUCLEOTIDE SEQUENCE [LARGE SCALE GENOMIC DNA]</scope>
    <source>
        <strain evidence="6 7">MCA 2997</strain>
    </source>
</reference>
<name>V2X4L9_MONRO</name>
<dbReference type="AlphaFoldDB" id="V2X4L9"/>
<accession>V2X4L9</accession>
<gene>
    <name evidence="6" type="ORF">Moror_11670</name>
</gene>
<evidence type="ECO:0000313" key="7">
    <source>
        <dbReference type="Proteomes" id="UP000017559"/>
    </source>
</evidence>
<evidence type="ECO:0000256" key="2">
    <source>
        <dbReference type="ARBA" id="ARBA00022771"/>
    </source>
</evidence>
<keyword evidence="7" id="KW-1185">Reference proteome</keyword>
<dbReference type="KEGG" id="mrr:Moror_11670"/>
<dbReference type="PANTHER" id="PTHR41878:SF1">
    <property type="entry name" value="TNPR PROTEIN"/>
    <property type="match status" value="1"/>
</dbReference>
<protein>
    <submittedName>
        <fullName evidence="6">Plasmid p 4b orf-3 family protein</fullName>
    </submittedName>
</protein>
<evidence type="ECO:0000256" key="4">
    <source>
        <dbReference type="PROSITE-ProRule" id="PRU00134"/>
    </source>
</evidence>
<dbReference type="Gene3D" id="6.10.140.2220">
    <property type="match status" value="1"/>
</dbReference>
<proteinExistence type="predicted"/>
<evidence type="ECO:0000256" key="3">
    <source>
        <dbReference type="ARBA" id="ARBA00022833"/>
    </source>
</evidence>
<dbReference type="InterPro" id="IPR024047">
    <property type="entry name" value="MM3350-like_sf"/>
</dbReference>
<dbReference type="Proteomes" id="UP000017559">
    <property type="component" value="Unassembled WGS sequence"/>
</dbReference>
<keyword evidence="1" id="KW-0479">Metal-binding</keyword>
<dbReference type="Gene3D" id="3.10.290.30">
    <property type="entry name" value="MM3350-like"/>
    <property type="match status" value="1"/>
</dbReference>
<sequence>MPRPTIPEAPERSQCRWLVCKNEGTKACSRCKTKYCGVECQTKDWMFHKKFCGKKAYTFKFELLGSSNPKITRIVDVPAWYTFQELHFVIQYAFGPWQQYHLHEFSYSTSPPNRSGAMSLAPVQTVLKILAEGEAPDPYAQLFGGRNTPHLYEKQVKLSDIYDPSGIHRSCVIHDGDLLPLTYLYDFGDNWEHLITFKGEKMAAADRPLFSKAVGYAPAEDAGGVRGWERVKEAFAAERPTREQLDLRKWATERMGLEGRKDPLAVGDKTYSPLNEVNVTVMNYEGRWENHYNGYREELGEKVENEFDSDHDSLDERFGGLDIEN</sequence>
<evidence type="ECO:0000313" key="6">
    <source>
        <dbReference type="EMBL" id="ESK87400.1"/>
    </source>
</evidence>
<dbReference type="Pfam" id="PF07929">
    <property type="entry name" value="PRiA4_ORF3"/>
    <property type="match status" value="1"/>
</dbReference>
<feature type="domain" description="MYND-type" evidence="5">
    <location>
        <begin position="15"/>
        <end position="52"/>
    </location>
</feature>
<keyword evidence="3" id="KW-0862">Zinc</keyword>
<dbReference type="HOGENOM" id="CLU_078310_0_0_1"/>
<dbReference type="EMBL" id="AWSO01000786">
    <property type="protein sequence ID" value="ESK87400.1"/>
    <property type="molecule type" value="Genomic_DNA"/>
</dbReference>
<dbReference type="SUPFAM" id="SSF144232">
    <property type="entry name" value="HIT/MYND zinc finger-like"/>
    <property type="match status" value="1"/>
</dbReference>
<evidence type="ECO:0000256" key="1">
    <source>
        <dbReference type="ARBA" id="ARBA00022723"/>
    </source>
</evidence>
<keyword evidence="2 4" id="KW-0863">Zinc-finger</keyword>
<dbReference type="Pfam" id="PF01753">
    <property type="entry name" value="zf-MYND"/>
    <property type="match status" value="1"/>
</dbReference>
<comment type="caution">
    <text evidence="6">The sequence shown here is derived from an EMBL/GenBank/DDBJ whole genome shotgun (WGS) entry which is preliminary data.</text>
</comment>
<dbReference type="PANTHER" id="PTHR41878">
    <property type="entry name" value="LEXA REPRESSOR-RELATED"/>
    <property type="match status" value="1"/>
</dbReference>
<dbReference type="InterPro" id="IPR012912">
    <property type="entry name" value="Plasmid_pRiA4b_Orf3-like"/>
</dbReference>
<dbReference type="GO" id="GO:0008270">
    <property type="term" value="F:zinc ion binding"/>
    <property type="evidence" value="ECO:0007669"/>
    <property type="project" value="UniProtKB-KW"/>
</dbReference>
<dbReference type="OrthoDB" id="407198at2759"/>
<dbReference type="InterPro" id="IPR002893">
    <property type="entry name" value="Znf_MYND"/>
</dbReference>
<evidence type="ECO:0000259" key="5">
    <source>
        <dbReference type="PROSITE" id="PS50865"/>
    </source>
</evidence>
<organism evidence="6 7">
    <name type="scientific">Moniliophthora roreri (strain MCA 2997)</name>
    <name type="common">Cocoa frosty pod rot fungus</name>
    <name type="synonym">Crinipellis roreri</name>
    <dbReference type="NCBI Taxonomy" id="1381753"/>
    <lineage>
        <taxon>Eukaryota</taxon>
        <taxon>Fungi</taxon>
        <taxon>Dikarya</taxon>
        <taxon>Basidiomycota</taxon>
        <taxon>Agaricomycotina</taxon>
        <taxon>Agaricomycetes</taxon>
        <taxon>Agaricomycetidae</taxon>
        <taxon>Agaricales</taxon>
        <taxon>Marasmiineae</taxon>
        <taxon>Marasmiaceae</taxon>
        <taxon>Moniliophthora</taxon>
    </lineage>
</organism>